<dbReference type="Pfam" id="PF21722">
    <property type="entry name" value="Gly_rich_2"/>
    <property type="match status" value="1"/>
</dbReference>
<protein>
    <recommendedName>
        <fullName evidence="1">Glycine-rich domain-containing protein</fullName>
    </recommendedName>
</protein>
<organism evidence="2">
    <name type="scientific">viral metagenome</name>
    <dbReference type="NCBI Taxonomy" id="1070528"/>
    <lineage>
        <taxon>unclassified sequences</taxon>
        <taxon>metagenomes</taxon>
        <taxon>organismal metagenomes</taxon>
    </lineage>
</organism>
<name>A0A6C0M1R0_9ZZZZ</name>
<dbReference type="AlphaFoldDB" id="A0A6C0M1R0"/>
<feature type="domain" description="Glycine-rich" evidence="1">
    <location>
        <begin position="394"/>
        <end position="637"/>
    </location>
</feature>
<accession>A0A6C0M1R0</accession>
<dbReference type="EMBL" id="MN740611">
    <property type="protein sequence ID" value="QHU35774.1"/>
    <property type="molecule type" value="Genomic_DNA"/>
</dbReference>
<evidence type="ECO:0000259" key="1">
    <source>
        <dbReference type="Pfam" id="PF21722"/>
    </source>
</evidence>
<proteinExistence type="predicted"/>
<sequence>MLRYQDFSLGINKNPDINFGLDVSGNIQVSGDILPATNIESDLGSTTKRFRDIYLSGNTIDLGGTLIQKEESGGIKIADSSGNTLDGKFNNIDISSNATISGIISQVVQLDVSGSILPTRNLVYDLGAPDKRWNDLYLSGNTIDLSGTLLSRHADGSLMVHDSNNNMVNLRANNIIAEGNLTVNGTTTTVNSTIVTVQDPIITLGSDVSNNKDKGIEFKYGDSKIGFFGYDDSTGNFSFLKDVSNNSEVFTGTQGTIEGLAFKSTIGSGTAPLTVTSSTLVTNLNADLLDGLDNSKFMRTDINTSTSGNLGIGTITPQAAFHVASTGAMIIPSGTTAQLPSIAVLGMLRFNIDTGRLQFYNQTGWSSIGGVSATGGNTTLDLNGYRIHTFTSIGNFTVINGGGVDALVIAGGGGGGRHWAGGGGAGGMLIASIFIASGTYAITVGGGGAGGSTDTTSDSLAKGTNGGNSSFSTLTAIGGGGGGTDGNGDGNSTGYSNGKAGGSGGGCGDNSPAYGGAGTAGQGFAGGGNGTGSQENCGGGGGGAGGVGGNKNDGNGGAGGVGLVSNMSGSSITYAGGGGGSTNFGVQGTGGSGGGNGGKYAGVTPTSGSINTGGGGGGGPYTVNGGSGGSGIVIIRYLL</sequence>
<reference evidence="2" key="1">
    <citation type="journal article" date="2020" name="Nature">
        <title>Giant virus diversity and host interactions through global metagenomics.</title>
        <authorList>
            <person name="Schulz F."/>
            <person name="Roux S."/>
            <person name="Paez-Espino D."/>
            <person name="Jungbluth S."/>
            <person name="Walsh D.A."/>
            <person name="Denef V.J."/>
            <person name="McMahon K.D."/>
            <person name="Konstantinidis K.T."/>
            <person name="Eloe-Fadrosh E.A."/>
            <person name="Kyrpides N.C."/>
            <person name="Woyke T."/>
        </authorList>
    </citation>
    <scope>NUCLEOTIDE SEQUENCE</scope>
    <source>
        <strain evidence="2">GVMAG-S-1035085-51</strain>
    </source>
</reference>
<evidence type="ECO:0000313" key="2">
    <source>
        <dbReference type="EMBL" id="QHU35774.1"/>
    </source>
</evidence>
<dbReference type="InterPro" id="IPR049304">
    <property type="entry name" value="Gly_rich_dom"/>
</dbReference>